<dbReference type="PANTHER" id="PTHR45436:SF5">
    <property type="entry name" value="SENSOR HISTIDINE KINASE TRCS"/>
    <property type="match status" value="1"/>
</dbReference>
<comment type="caution">
    <text evidence="14">The sequence shown here is derived from an EMBL/GenBank/DDBJ whole genome shotgun (WGS) entry which is preliminary data.</text>
</comment>
<evidence type="ECO:0000256" key="9">
    <source>
        <dbReference type="ARBA" id="ARBA00023012"/>
    </source>
</evidence>
<keyword evidence="7 14" id="KW-0418">Kinase</keyword>
<evidence type="ECO:0000256" key="11">
    <source>
        <dbReference type="SAM" id="Phobius"/>
    </source>
</evidence>
<keyword evidence="8 11" id="KW-1133">Transmembrane helix</keyword>
<organism evidence="14 15">
    <name type="scientific">Nesterenkonia halotolerans</name>
    <dbReference type="NCBI Taxonomy" id="225325"/>
    <lineage>
        <taxon>Bacteria</taxon>
        <taxon>Bacillati</taxon>
        <taxon>Actinomycetota</taxon>
        <taxon>Actinomycetes</taxon>
        <taxon>Micrococcales</taxon>
        <taxon>Micrococcaceae</taxon>
        <taxon>Nesterenkonia</taxon>
    </lineage>
</organism>
<keyword evidence="4" id="KW-0597">Phosphoprotein</keyword>
<reference evidence="14 15" key="1">
    <citation type="submission" date="2020-10" db="EMBL/GenBank/DDBJ databases">
        <title>Sequencing the genomes of 1000 actinobacteria strains.</title>
        <authorList>
            <person name="Klenk H.-P."/>
        </authorList>
    </citation>
    <scope>NUCLEOTIDE SEQUENCE [LARGE SCALE GENOMIC DNA]</scope>
    <source>
        <strain evidence="14 15">DSM 15474</strain>
    </source>
</reference>
<dbReference type="InterPro" id="IPR003661">
    <property type="entry name" value="HisK_dim/P_dom"/>
</dbReference>
<evidence type="ECO:0000313" key="14">
    <source>
        <dbReference type="EMBL" id="MBE1515804.1"/>
    </source>
</evidence>
<dbReference type="EC" id="2.7.13.3" evidence="3"/>
<dbReference type="CDD" id="cd00075">
    <property type="entry name" value="HATPase"/>
    <property type="match status" value="1"/>
</dbReference>
<dbReference type="Pfam" id="PF00672">
    <property type="entry name" value="HAMP"/>
    <property type="match status" value="1"/>
</dbReference>
<dbReference type="SMART" id="SM00388">
    <property type="entry name" value="HisKA"/>
    <property type="match status" value="1"/>
</dbReference>
<feature type="transmembrane region" description="Helical" evidence="11">
    <location>
        <begin position="73"/>
        <end position="92"/>
    </location>
</feature>
<keyword evidence="9" id="KW-0902">Two-component regulatory system</keyword>
<gene>
    <name evidence="14" type="ORF">H4W26_002596</name>
</gene>
<evidence type="ECO:0000256" key="10">
    <source>
        <dbReference type="ARBA" id="ARBA00023136"/>
    </source>
</evidence>
<evidence type="ECO:0000259" key="12">
    <source>
        <dbReference type="PROSITE" id="PS50109"/>
    </source>
</evidence>
<dbReference type="SUPFAM" id="SSF55874">
    <property type="entry name" value="ATPase domain of HSP90 chaperone/DNA topoisomerase II/histidine kinase"/>
    <property type="match status" value="1"/>
</dbReference>
<keyword evidence="10 11" id="KW-0472">Membrane</keyword>
<evidence type="ECO:0000256" key="8">
    <source>
        <dbReference type="ARBA" id="ARBA00022989"/>
    </source>
</evidence>
<dbReference type="PROSITE" id="PS50109">
    <property type="entry name" value="HIS_KIN"/>
    <property type="match status" value="1"/>
</dbReference>
<dbReference type="InterPro" id="IPR036890">
    <property type="entry name" value="HATPase_C_sf"/>
</dbReference>
<dbReference type="SMART" id="SM00304">
    <property type="entry name" value="HAMP"/>
    <property type="match status" value="1"/>
</dbReference>
<dbReference type="InterPro" id="IPR003594">
    <property type="entry name" value="HATPase_dom"/>
</dbReference>
<dbReference type="InterPro" id="IPR036097">
    <property type="entry name" value="HisK_dim/P_sf"/>
</dbReference>
<dbReference type="SUPFAM" id="SSF158472">
    <property type="entry name" value="HAMP domain-like"/>
    <property type="match status" value="1"/>
</dbReference>
<evidence type="ECO:0000313" key="15">
    <source>
        <dbReference type="Proteomes" id="UP000636579"/>
    </source>
</evidence>
<dbReference type="RefSeq" id="WP_192592593.1">
    <property type="nucleotide sequence ID" value="NZ_JADBEE010000002.1"/>
</dbReference>
<evidence type="ECO:0000256" key="3">
    <source>
        <dbReference type="ARBA" id="ARBA00012438"/>
    </source>
</evidence>
<comment type="subcellular location">
    <subcellularLocation>
        <location evidence="2">Cell membrane</location>
    </subcellularLocation>
</comment>
<evidence type="ECO:0000256" key="2">
    <source>
        <dbReference type="ARBA" id="ARBA00004236"/>
    </source>
</evidence>
<dbReference type="InterPro" id="IPR005467">
    <property type="entry name" value="His_kinase_dom"/>
</dbReference>
<name>A0ABR9JAD6_9MICC</name>
<comment type="catalytic activity">
    <reaction evidence="1">
        <text>ATP + protein L-histidine = ADP + protein N-phospho-L-histidine.</text>
        <dbReference type="EC" id="2.7.13.3"/>
    </reaction>
</comment>
<evidence type="ECO:0000256" key="7">
    <source>
        <dbReference type="ARBA" id="ARBA00022777"/>
    </source>
</evidence>
<sequence length="379" mass="41020">MIRRLRRFGLGTRILAALLAVLCVAAVTAWIVALIIGPTLFHDHMLMVSPVAPDSDVVTHAEQAFDTAWTTTLALALAVALAASVIVTFFLVRRLVHPIGEVQAAVTRVAQGDFTARVPEGGIGVEFAELMSAFNAMAGDLDQTERTRVRMLSDLAHEMRTPVATLDGYLEAMQDGVARADGETLVMLREQTERLTRLAEDISLVSAAEERRLSMHPTPTRIGDLLATAEAQTRSRYQDHGVELRVSADEDSRRAELSLDADRMGQVLTNLLDNALQHTDPGDTVTLRAEATDTSVTLDVQDSGHGIAAEHLPHLFERFYRVDTARDRSHGGSGIGLAIVRSIVTAHAGTVSAHSDGPDTGAVFTVKLPRHTTDTMKVQ</sequence>
<dbReference type="PROSITE" id="PS50885">
    <property type="entry name" value="HAMP"/>
    <property type="match status" value="1"/>
</dbReference>
<evidence type="ECO:0000256" key="5">
    <source>
        <dbReference type="ARBA" id="ARBA00022679"/>
    </source>
</evidence>
<evidence type="ECO:0000259" key="13">
    <source>
        <dbReference type="PROSITE" id="PS50885"/>
    </source>
</evidence>
<protein>
    <recommendedName>
        <fullName evidence="3">histidine kinase</fullName>
        <ecNumber evidence="3">2.7.13.3</ecNumber>
    </recommendedName>
</protein>
<keyword evidence="15" id="KW-1185">Reference proteome</keyword>
<proteinExistence type="predicted"/>
<evidence type="ECO:0000256" key="6">
    <source>
        <dbReference type="ARBA" id="ARBA00022692"/>
    </source>
</evidence>
<dbReference type="SUPFAM" id="SSF47384">
    <property type="entry name" value="Homodimeric domain of signal transducing histidine kinase"/>
    <property type="match status" value="1"/>
</dbReference>
<dbReference type="InterPro" id="IPR003660">
    <property type="entry name" value="HAMP_dom"/>
</dbReference>
<dbReference type="PANTHER" id="PTHR45436">
    <property type="entry name" value="SENSOR HISTIDINE KINASE YKOH"/>
    <property type="match status" value="1"/>
</dbReference>
<keyword evidence="6 11" id="KW-0812">Transmembrane</keyword>
<dbReference type="InterPro" id="IPR050428">
    <property type="entry name" value="TCS_sensor_his_kinase"/>
</dbReference>
<dbReference type="Gene3D" id="3.30.565.10">
    <property type="entry name" value="Histidine kinase-like ATPase, C-terminal domain"/>
    <property type="match status" value="1"/>
</dbReference>
<dbReference type="Proteomes" id="UP000636579">
    <property type="component" value="Unassembled WGS sequence"/>
</dbReference>
<feature type="domain" description="Histidine kinase" evidence="12">
    <location>
        <begin position="154"/>
        <end position="372"/>
    </location>
</feature>
<accession>A0ABR9JAD6</accession>
<dbReference type="Pfam" id="PF02518">
    <property type="entry name" value="HATPase_c"/>
    <property type="match status" value="1"/>
</dbReference>
<dbReference type="Pfam" id="PF00512">
    <property type="entry name" value="HisKA"/>
    <property type="match status" value="1"/>
</dbReference>
<dbReference type="PRINTS" id="PR00344">
    <property type="entry name" value="BCTRLSENSOR"/>
</dbReference>
<dbReference type="SMART" id="SM00387">
    <property type="entry name" value="HATPase_c"/>
    <property type="match status" value="1"/>
</dbReference>
<dbReference type="GO" id="GO:0016301">
    <property type="term" value="F:kinase activity"/>
    <property type="evidence" value="ECO:0007669"/>
    <property type="project" value="UniProtKB-KW"/>
</dbReference>
<dbReference type="InterPro" id="IPR004358">
    <property type="entry name" value="Sig_transdc_His_kin-like_C"/>
</dbReference>
<dbReference type="CDD" id="cd06225">
    <property type="entry name" value="HAMP"/>
    <property type="match status" value="1"/>
</dbReference>
<evidence type="ECO:0000256" key="1">
    <source>
        <dbReference type="ARBA" id="ARBA00000085"/>
    </source>
</evidence>
<feature type="domain" description="HAMP" evidence="13">
    <location>
        <begin position="93"/>
        <end position="146"/>
    </location>
</feature>
<keyword evidence="5" id="KW-0808">Transferase</keyword>
<dbReference type="CDD" id="cd00082">
    <property type="entry name" value="HisKA"/>
    <property type="match status" value="1"/>
</dbReference>
<feature type="transmembrane region" description="Helical" evidence="11">
    <location>
        <begin position="12"/>
        <end position="37"/>
    </location>
</feature>
<dbReference type="Gene3D" id="1.10.287.130">
    <property type="match status" value="1"/>
</dbReference>
<dbReference type="Gene3D" id="6.10.340.10">
    <property type="match status" value="1"/>
</dbReference>
<dbReference type="EMBL" id="JADBEE010000002">
    <property type="protein sequence ID" value="MBE1515804.1"/>
    <property type="molecule type" value="Genomic_DNA"/>
</dbReference>
<evidence type="ECO:0000256" key="4">
    <source>
        <dbReference type="ARBA" id="ARBA00022553"/>
    </source>
</evidence>